<protein>
    <recommendedName>
        <fullName evidence="6">Probable septum site-determining protein MinC</fullName>
    </recommendedName>
</protein>
<dbReference type="RefSeq" id="WP_123420890.1">
    <property type="nucleotide sequence ID" value="NZ_RJUL01000002.1"/>
</dbReference>
<reference evidence="9 10" key="1">
    <citation type="submission" date="2018-11" db="EMBL/GenBank/DDBJ databases">
        <title>Genomic Encyclopedia of Type Strains, Phase IV (KMG-IV): sequencing the most valuable type-strain genomes for metagenomic binning, comparative biology and taxonomic classification.</title>
        <authorList>
            <person name="Goeker M."/>
        </authorList>
    </citation>
    <scope>NUCLEOTIDE SEQUENCE [LARGE SCALE GENOMIC DNA]</scope>
    <source>
        <strain evidence="9 10">DSM 21945</strain>
    </source>
</reference>
<dbReference type="SUPFAM" id="SSF63848">
    <property type="entry name" value="Cell-division inhibitor MinC, C-terminal domain"/>
    <property type="match status" value="1"/>
</dbReference>
<feature type="domain" description="Septum formation inhibitor MinC N-terminal" evidence="8">
    <location>
        <begin position="5"/>
        <end position="72"/>
    </location>
</feature>
<evidence type="ECO:0000256" key="4">
    <source>
        <dbReference type="ARBA" id="ARBA00023306"/>
    </source>
</evidence>
<keyword evidence="2 6" id="KW-0132">Cell division</keyword>
<dbReference type="GO" id="GO:0000902">
    <property type="term" value="P:cell morphogenesis"/>
    <property type="evidence" value="ECO:0007669"/>
    <property type="project" value="InterPro"/>
</dbReference>
<feature type="domain" description="Septum formation inhibitor MinC C-terminal" evidence="7">
    <location>
        <begin position="124"/>
        <end position="222"/>
    </location>
</feature>
<comment type="caution">
    <text evidence="9">The sequence shown here is derived from an EMBL/GenBank/DDBJ whole genome shotgun (WGS) entry which is preliminary data.</text>
</comment>
<comment type="similarity">
    <text evidence="1 6">Belongs to the MinC family.</text>
</comment>
<dbReference type="NCBIfam" id="TIGR01222">
    <property type="entry name" value="minC"/>
    <property type="match status" value="1"/>
</dbReference>
<dbReference type="GO" id="GO:0000917">
    <property type="term" value="P:division septum assembly"/>
    <property type="evidence" value="ECO:0007669"/>
    <property type="project" value="UniProtKB-KW"/>
</dbReference>
<dbReference type="PANTHER" id="PTHR34108">
    <property type="entry name" value="SEPTUM SITE-DETERMINING PROTEIN MINC"/>
    <property type="match status" value="1"/>
</dbReference>
<proteinExistence type="inferred from homology"/>
<dbReference type="InterPro" id="IPR013033">
    <property type="entry name" value="MinC"/>
</dbReference>
<dbReference type="Proteomes" id="UP000268033">
    <property type="component" value="Unassembled WGS sequence"/>
</dbReference>
<dbReference type="InterPro" id="IPR016098">
    <property type="entry name" value="CAP/MinC_C"/>
</dbReference>
<name>A0A3N1PZV5_9GAMM</name>
<evidence type="ECO:0000313" key="9">
    <source>
        <dbReference type="EMBL" id="ROQ30106.1"/>
    </source>
</evidence>
<keyword evidence="4 6" id="KW-0131">Cell cycle</keyword>
<dbReference type="PANTHER" id="PTHR34108:SF1">
    <property type="entry name" value="SEPTUM SITE-DETERMINING PROTEIN MINC"/>
    <property type="match status" value="1"/>
</dbReference>
<dbReference type="Pfam" id="PF05209">
    <property type="entry name" value="MinC_N"/>
    <property type="match status" value="1"/>
</dbReference>
<evidence type="ECO:0000313" key="10">
    <source>
        <dbReference type="Proteomes" id="UP000268033"/>
    </source>
</evidence>
<evidence type="ECO:0000256" key="5">
    <source>
        <dbReference type="ARBA" id="ARBA00025606"/>
    </source>
</evidence>
<evidence type="ECO:0000256" key="3">
    <source>
        <dbReference type="ARBA" id="ARBA00023210"/>
    </source>
</evidence>
<evidence type="ECO:0000256" key="2">
    <source>
        <dbReference type="ARBA" id="ARBA00022618"/>
    </source>
</evidence>
<dbReference type="STRING" id="584787.GCA_001247655_00483"/>
<evidence type="ECO:0000259" key="8">
    <source>
        <dbReference type="Pfam" id="PF05209"/>
    </source>
</evidence>
<dbReference type="Gene3D" id="3.30.70.260">
    <property type="match status" value="1"/>
</dbReference>
<evidence type="ECO:0000256" key="6">
    <source>
        <dbReference type="HAMAP-Rule" id="MF_00267"/>
    </source>
</evidence>
<comment type="subunit">
    <text evidence="6">Interacts with MinD and FtsZ.</text>
</comment>
<comment type="function">
    <text evidence="5 6">Cell division inhibitor that blocks the formation of polar Z ring septums. Rapidly oscillates between the poles of the cell to destabilize FtsZ filaments that have formed before they mature into polar Z rings. Prevents FtsZ polymerization.</text>
</comment>
<keyword evidence="3 6" id="KW-0717">Septation</keyword>
<accession>A0A3N1PZV5</accession>
<evidence type="ECO:0000259" key="7">
    <source>
        <dbReference type="Pfam" id="PF03775"/>
    </source>
</evidence>
<dbReference type="EMBL" id="RJUL01000002">
    <property type="protein sequence ID" value="ROQ30106.1"/>
    <property type="molecule type" value="Genomic_DNA"/>
</dbReference>
<dbReference type="AlphaFoldDB" id="A0A3N1PZV5"/>
<gene>
    <name evidence="6" type="primary">minC</name>
    <name evidence="9" type="ORF">EDC28_102499</name>
</gene>
<dbReference type="InterPro" id="IPR007874">
    <property type="entry name" value="MinC_N"/>
</dbReference>
<dbReference type="InterPro" id="IPR036145">
    <property type="entry name" value="MinC_C_sf"/>
</dbReference>
<evidence type="ECO:0000256" key="1">
    <source>
        <dbReference type="ARBA" id="ARBA00006291"/>
    </source>
</evidence>
<dbReference type="HAMAP" id="MF_00267">
    <property type="entry name" value="MinC"/>
    <property type="match status" value="1"/>
</dbReference>
<dbReference type="GO" id="GO:1901891">
    <property type="term" value="P:regulation of cell septum assembly"/>
    <property type="evidence" value="ECO:0007669"/>
    <property type="project" value="InterPro"/>
</dbReference>
<sequence>MSLLFKGTSFTLSVLALTDADLADFENKVAEKVQQAPGFFQAAPLVVDLGALTEAPNLARLKSAIANQGMVPVGLVNCPEALKGLARETGWAVMQPGRQPTAAKAAAPKAEPQQGPVYLAAQVHQGQVRSGQQLYAKDRDLIILGTVGAGAEVIADGCIHIYGNLRGRAIAGANGDTQARIFCHKLEAELVSVAGTYWLSDDLQGSQWQAPTQVWLKEEKLALGPL</sequence>
<organism evidence="9 10">
    <name type="scientific">Gallaecimonas pentaromativorans</name>
    <dbReference type="NCBI Taxonomy" id="584787"/>
    <lineage>
        <taxon>Bacteria</taxon>
        <taxon>Pseudomonadati</taxon>
        <taxon>Pseudomonadota</taxon>
        <taxon>Gammaproteobacteria</taxon>
        <taxon>Enterobacterales</taxon>
        <taxon>Gallaecimonadaceae</taxon>
        <taxon>Gallaecimonas</taxon>
    </lineage>
</organism>
<keyword evidence="10" id="KW-1185">Reference proteome</keyword>
<dbReference type="Pfam" id="PF03775">
    <property type="entry name" value="MinC_C"/>
    <property type="match status" value="1"/>
</dbReference>
<dbReference type="GO" id="GO:0051302">
    <property type="term" value="P:regulation of cell division"/>
    <property type="evidence" value="ECO:0007669"/>
    <property type="project" value="InterPro"/>
</dbReference>
<dbReference type="Gene3D" id="2.160.20.70">
    <property type="match status" value="1"/>
</dbReference>
<dbReference type="InterPro" id="IPR005526">
    <property type="entry name" value="Septum_form_inhib_MinC_C"/>
</dbReference>